<dbReference type="AlphaFoldDB" id="F2TV04"/>
<organism evidence="1">
    <name type="scientific">Ajellomyces dermatitidis (strain ATCC 18188 / CBS 674.68)</name>
    <name type="common">Blastomyces dermatitidis</name>
    <dbReference type="NCBI Taxonomy" id="653446"/>
    <lineage>
        <taxon>Eukaryota</taxon>
        <taxon>Fungi</taxon>
        <taxon>Dikarya</taxon>
        <taxon>Ascomycota</taxon>
        <taxon>Pezizomycotina</taxon>
        <taxon>Eurotiomycetes</taxon>
        <taxon>Eurotiomycetidae</taxon>
        <taxon>Onygenales</taxon>
        <taxon>Ajellomycetaceae</taxon>
        <taxon>Blastomyces</taxon>
    </lineage>
</organism>
<proteinExistence type="predicted"/>
<dbReference type="Proteomes" id="UP000007802">
    <property type="component" value="Unassembled WGS sequence"/>
</dbReference>
<protein>
    <submittedName>
        <fullName evidence="1">Uncharacterized protein</fullName>
    </submittedName>
</protein>
<evidence type="ECO:0000313" key="1">
    <source>
        <dbReference type="EMBL" id="EGE87069.1"/>
    </source>
</evidence>
<gene>
    <name evidence="1" type="ORF">BDDG_10021</name>
</gene>
<dbReference type="EMBL" id="GG750089">
    <property type="protein sequence ID" value="EGE87069.1"/>
    <property type="molecule type" value="Genomic_DNA"/>
</dbReference>
<accession>F2TV04</accession>
<name>F2TV04_AJEDA</name>
<sequence>MRKECQHTSALLYLLPSTDMTRKLKGTSVEVGEAKRYKPYNLLHFTKLIKIRTMLHPKQMACNYPGDRHHSVEFTESCTIGNSKDPFANSPSFPKSTPYHHRFTECPLGLDGFESL</sequence>
<reference evidence="1" key="1">
    <citation type="submission" date="2010-03" db="EMBL/GenBank/DDBJ databases">
        <title>Annotation of Blastomyces dermatitidis strain ATCC 18188.</title>
        <authorList>
            <consortium name="The Broad Institute Genome Sequencing Platform"/>
            <consortium name="Broad Institute Genome Sequencing Center for Infectious Disease."/>
            <person name="Cuomo C."/>
            <person name="Klein B."/>
            <person name="Sullivan T."/>
            <person name="Heitman J."/>
            <person name="Young S."/>
            <person name="Zeng Q."/>
            <person name="Gargeya S."/>
            <person name="Alvarado L."/>
            <person name="Berlin A.M."/>
            <person name="Chapman S.B."/>
            <person name="Chen Z."/>
            <person name="Freedman E."/>
            <person name="Gellesch M."/>
            <person name="Goldberg J."/>
            <person name="Griggs A."/>
            <person name="Gujja S."/>
            <person name="Heilman E."/>
            <person name="Heiman D."/>
            <person name="Howarth C."/>
            <person name="Mehta T."/>
            <person name="Neiman D."/>
            <person name="Pearson M."/>
            <person name="Roberts A."/>
            <person name="Saif S."/>
            <person name="Shea T."/>
            <person name="Shenoy N."/>
            <person name="Sisk P."/>
            <person name="Stolte C."/>
            <person name="Sykes S."/>
            <person name="White J."/>
            <person name="Yandava C."/>
            <person name="Haas B."/>
            <person name="Nusbaum C."/>
            <person name="Birren B."/>
        </authorList>
    </citation>
    <scope>NUCLEOTIDE SEQUENCE [LARGE SCALE GENOMIC DNA]</scope>
    <source>
        <strain evidence="1">ATCC 18188</strain>
    </source>
</reference>
<dbReference type="HOGENOM" id="CLU_2096239_0_0_1"/>